<evidence type="ECO:0000313" key="1">
    <source>
        <dbReference type="EMBL" id="SES03237.1"/>
    </source>
</evidence>
<evidence type="ECO:0000313" key="2">
    <source>
        <dbReference type="Proteomes" id="UP000199687"/>
    </source>
</evidence>
<dbReference type="AlphaFoldDB" id="A0A1H9U246"/>
<dbReference type="STRING" id="531814.SAMN04487944_115130"/>
<accession>A0A1H9U246</accession>
<name>A0A1H9U246_9BACI</name>
<keyword evidence="2" id="KW-1185">Reference proteome</keyword>
<organism evidence="1 2">
    <name type="scientific">Gracilibacillus ureilyticus</name>
    <dbReference type="NCBI Taxonomy" id="531814"/>
    <lineage>
        <taxon>Bacteria</taxon>
        <taxon>Bacillati</taxon>
        <taxon>Bacillota</taxon>
        <taxon>Bacilli</taxon>
        <taxon>Bacillales</taxon>
        <taxon>Bacillaceae</taxon>
        <taxon>Gracilibacillus</taxon>
    </lineage>
</organism>
<sequence>MNNTYSMGIFLGEYRDRLDEVVLRMNIEIKPAKDLGEISKKKISEIFVDAFGKDLIFFSKDKTKLVRAFQHMFNFDVFYCALIDGEIAGITACTDGKVHSV</sequence>
<reference evidence="1 2" key="1">
    <citation type="submission" date="2016-10" db="EMBL/GenBank/DDBJ databases">
        <authorList>
            <person name="de Groot N.N."/>
        </authorList>
    </citation>
    <scope>NUCLEOTIDE SEQUENCE [LARGE SCALE GENOMIC DNA]</scope>
    <source>
        <strain evidence="1 2">CGMCC 1.7727</strain>
    </source>
</reference>
<dbReference type="OrthoDB" id="9799092at2"/>
<dbReference type="EMBL" id="FOGL01000015">
    <property type="protein sequence ID" value="SES03237.1"/>
    <property type="molecule type" value="Genomic_DNA"/>
</dbReference>
<dbReference type="Proteomes" id="UP000199687">
    <property type="component" value="Unassembled WGS sequence"/>
</dbReference>
<gene>
    <name evidence="1" type="ORF">SAMN04487944_115130</name>
</gene>
<dbReference type="RefSeq" id="WP_139180326.1">
    <property type="nucleotide sequence ID" value="NZ_FOGL01000015.1"/>
</dbReference>
<protein>
    <submittedName>
        <fullName evidence="1">Uncharacterized protein</fullName>
    </submittedName>
</protein>
<proteinExistence type="predicted"/>